<dbReference type="HAMAP" id="MF_00167">
    <property type="entry name" value="CsrA"/>
    <property type="match status" value="1"/>
</dbReference>
<keyword evidence="4" id="KW-1005">Bacterial flagellum biogenesis</keyword>
<evidence type="ECO:0000313" key="5">
    <source>
        <dbReference type="EMBL" id="MDG3004180.1"/>
    </source>
</evidence>
<evidence type="ECO:0000256" key="1">
    <source>
        <dbReference type="ARBA" id="ARBA00022490"/>
    </source>
</evidence>
<dbReference type="Pfam" id="PF02599">
    <property type="entry name" value="CsrA"/>
    <property type="match status" value="1"/>
</dbReference>
<dbReference type="RefSeq" id="WP_277860541.1">
    <property type="nucleotide sequence ID" value="NZ_JARRAG010000002.1"/>
</dbReference>
<dbReference type="Gene3D" id="2.60.40.4380">
    <property type="entry name" value="Translational regulator CsrA"/>
    <property type="match status" value="1"/>
</dbReference>
<dbReference type="PANTHER" id="PTHR34984:SF1">
    <property type="entry name" value="CARBON STORAGE REGULATOR"/>
    <property type="match status" value="1"/>
</dbReference>
<name>A0ABT6F9X1_9BACT</name>
<evidence type="ECO:0000256" key="3">
    <source>
        <dbReference type="ARBA" id="ARBA00022884"/>
    </source>
</evidence>
<evidence type="ECO:0000313" key="6">
    <source>
        <dbReference type="Proteomes" id="UP001216907"/>
    </source>
</evidence>
<dbReference type="InterPro" id="IPR003751">
    <property type="entry name" value="CsrA"/>
</dbReference>
<comment type="caution">
    <text evidence="5">The sequence shown here is derived from an EMBL/GenBank/DDBJ whole genome shotgun (WGS) entry which is preliminary data.</text>
</comment>
<accession>A0ABT6F9X1</accession>
<comment type="subcellular location">
    <subcellularLocation>
        <location evidence="4">Cytoplasm</location>
    </subcellularLocation>
</comment>
<dbReference type="PANTHER" id="PTHR34984">
    <property type="entry name" value="CARBON STORAGE REGULATOR"/>
    <property type="match status" value="1"/>
</dbReference>
<keyword evidence="3 4" id="KW-0694">RNA-binding</keyword>
<sequence>MLVLSRKLGEVIQIGSDIRIVVAKIDGHQVRIGIEAPMSVSIKRQEICFELPNEREADRLMQAVGA</sequence>
<keyword evidence="4" id="KW-0678">Repressor</keyword>
<keyword evidence="6" id="KW-1185">Reference proteome</keyword>
<keyword evidence="2 4" id="KW-0810">Translation regulation</keyword>
<comment type="similarity">
    <text evidence="4">Belongs to the CsrA/RsmA family.</text>
</comment>
<keyword evidence="1 4" id="KW-0963">Cytoplasm</keyword>
<organism evidence="5 6">
    <name type="scientific">Paludisphaera mucosa</name>
    <dbReference type="NCBI Taxonomy" id="3030827"/>
    <lineage>
        <taxon>Bacteria</taxon>
        <taxon>Pseudomonadati</taxon>
        <taxon>Planctomycetota</taxon>
        <taxon>Planctomycetia</taxon>
        <taxon>Isosphaerales</taxon>
        <taxon>Isosphaeraceae</taxon>
        <taxon>Paludisphaera</taxon>
    </lineage>
</organism>
<comment type="function">
    <text evidence="4">A translational regulator that binds mRNA to regulate translation initiation and/or mRNA stability. Usually binds in the 5'-UTR at or near the Shine-Dalgarno sequence preventing ribosome-binding, thus repressing translation. Its main target seems to be the major flagellin gene, while its function is anatagonized by FliW.</text>
</comment>
<dbReference type="SUPFAM" id="SSF117130">
    <property type="entry name" value="CsrA-like"/>
    <property type="match status" value="1"/>
</dbReference>
<protein>
    <recommendedName>
        <fullName evidence="4">Translational regulator CsrA</fullName>
    </recommendedName>
</protein>
<evidence type="ECO:0000256" key="4">
    <source>
        <dbReference type="HAMAP-Rule" id="MF_00167"/>
    </source>
</evidence>
<dbReference type="Proteomes" id="UP001216907">
    <property type="component" value="Unassembled WGS sequence"/>
</dbReference>
<gene>
    <name evidence="4" type="primary">csrA</name>
    <name evidence="5" type="ORF">PZE19_10370</name>
</gene>
<reference evidence="5 6" key="1">
    <citation type="submission" date="2023-03" db="EMBL/GenBank/DDBJ databases">
        <title>Paludisphaera mucosa sp. nov. a novel planctomycete from northern fen.</title>
        <authorList>
            <person name="Ivanova A."/>
        </authorList>
    </citation>
    <scope>NUCLEOTIDE SEQUENCE [LARGE SCALE GENOMIC DNA]</scope>
    <source>
        <strain evidence="5 6">Pla2</strain>
    </source>
</reference>
<proteinExistence type="inferred from homology"/>
<comment type="subunit">
    <text evidence="4">Homodimer; the beta-strands of each monomer intercalate to form a hydrophobic core, while the alpha-helices form wings that extend away from the core.</text>
</comment>
<evidence type="ECO:0000256" key="2">
    <source>
        <dbReference type="ARBA" id="ARBA00022845"/>
    </source>
</evidence>
<dbReference type="EMBL" id="JARRAG010000002">
    <property type="protein sequence ID" value="MDG3004180.1"/>
    <property type="molecule type" value="Genomic_DNA"/>
</dbReference>
<dbReference type="InterPro" id="IPR036107">
    <property type="entry name" value="CsrA_sf"/>
</dbReference>